<keyword evidence="4" id="KW-0238">DNA-binding</keyword>
<protein>
    <submittedName>
        <fullName evidence="4">DNA-binding transcriptional regulator, AcrR family</fullName>
    </submittedName>
</protein>
<feature type="domain" description="HTH-type transcriptional regulator MT1864/Rv1816-like C-terminal" evidence="3">
    <location>
        <begin position="63"/>
        <end position="152"/>
    </location>
</feature>
<dbReference type="EMBL" id="FOAW01000013">
    <property type="protein sequence ID" value="SEL69659.1"/>
    <property type="molecule type" value="Genomic_DNA"/>
</dbReference>
<evidence type="ECO:0000313" key="5">
    <source>
        <dbReference type="Proteomes" id="UP000198677"/>
    </source>
</evidence>
<name>A0A1H7SBI0_9NOCA</name>
<dbReference type="SUPFAM" id="SSF46689">
    <property type="entry name" value="Homeodomain-like"/>
    <property type="match status" value="1"/>
</dbReference>
<dbReference type="AlphaFoldDB" id="A0A1H7SBI0"/>
<keyword evidence="5" id="KW-1185">Reference proteome</keyword>
<reference evidence="5" key="1">
    <citation type="submission" date="2016-10" db="EMBL/GenBank/DDBJ databases">
        <authorList>
            <person name="Varghese N."/>
            <person name="Submissions S."/>
        </authorList>
    </citation>
    <scope>NUCLEOTIDE SEQUENCE [LARGE SCALE GENOMIC DNA]</scope>
    <source>
        <strain evidence="5">DSM 44675</strain>
    </source>
</reference>
<evidence type="ECO:0000256" key="1">
    <source>
        <dbReference type="ARBA" id="ARBA00023015"/>
    </source>
</evidence>
<dbReference type="Gene3D" id="1.10.357.10">
    <property type="entry name" value="Tetracycline Repressor, domain 2"/>
    <property type="match status" value="1"/>
</dbReference>
<gene>
    <name evidence="4" type="ORF">SAMN05444583_11312</name>
</gene>
<dbReference type="SUPFAM" id="SSF48498">
    <property type="entry name" value="Tetracyclin repressor-like, C-terminal domain"/>
    <property type="match status" value="1"/>
</dbReference>
<dbReference type="InterPro" id="IPR036271">
    <property type="entry name" value="Tet_transcr_reg_TetR-rel_C_sf"/>
</dbReference>
<organism evidence="4 5">
    <name type="scientific">Rhodococcus maanshanensis</name>
    <dbReference type="NCBI Taxonomy" id="183556"/>
    <lineage>
        <taxon>Bacteria</taxon>
        <taxon>Bacillati</taxon>
        <taxon>Actinomycetota</taxon>
        <taxon>Actinomycetes</taxon>
        <taxon>Mycobacteriales</taxon>
        <taxon>Nocardiaceae</taxon>
        <taxon>Rhodococcus</taxon>
    </lineage>
</organism>
<proteinExistence type="predicted"/>
<dbReference type="Proteomes" id="UP000198677">
    <property type="component" value="Unassembled WGS sequence"/>
</dbReference>
<dbReference type="GO" id="GO:0003677">
    <property type="term" value="F:DNA binding"/>
    <property type="evidence" value="ECO:0007669"/>
    <property type="project" value="UniProtKB-KW"/>
</dbReference>
<dbReference type="InterPro" id="IPR009057">
    <property type="entry name" value="Homeodomain-like_sf"/>
</dbReference>
<dbReference type="Pfam" id="PF13305">
    <property type="entry name" value="TetR_C_33"/>
    <property type="match status" value="1"/>
</dbReference>
<evidence type="ECO:0000313" key="4">
    <source>
        <dbReference type="EMBL" id="SEL69659.1"/>
    </source>
</evidence>
<evidence type="ECO:0000256" key="2">
    <source>
        <dbReference type="ARBA" id="ARBA00023163"/>
    </source>
</evidence>
<dbReference type="InterPro" id="IPR025996">
    <property type="entry name" value="MT1864/Rv1816-like_C"/>
</dbReference>
<keyword evidence="2" id="KW-0804">Transcription</keyword>
<sequence>MIRAREPITIRSLVAGTGVSTMAVYTYFGSMDGLWMAVRQEGFTRLAAILENTPVSDDPIRDLVALGSAYVSNALANPDLYRVMFDDTIELADPLAADETLSYLVRAVERAKLAGRLSDAVVAPELATQCWIIGHGLTSLVATGPLVREVLDYGATMLTALLIRAGDEPAQCERSVVGGWGAYPLGVSDV</sequence>
<accession>A0A1H7SBI0</accession>
<evidence type="ECO:0000259" key="3">
    <source>
        <dbReference type="Pfam" id="PF13305"/>
    </source>
</evidence>
<keyword evidence="1" id="KW-0805">Transcription regulation</keyword>